<keyword evidence="4" id="KW-0862">Zinc</keyword>
<evidence type="ECO:0000313" key="9">
    <source>
        <dbReference type="Proteomes" id="UP001383192"/>
    </source>
</evidence>
<dbReference type="EMBL" id="JAYKXP010000052">
    <property type="protein sequence ID" value="KAK7035499.1"/>
    <property type="molecule type" value="Genomic_DNA"/>
</dbReference>
<feature type="compositionally biased region" description="Basic and acidic residues" evidence="6">
    <location>
        <begin position="52"/>
        <end position="70"/>
    </location>
</feature>
<feature type="compositionally biased region" description="Basic and acidic residues" evidence="6">
    <location>
        <begin position="126"/>
        <end position="140"/>
    </location>
</feature>
<name>A0AAW0C8X1_9AGAR</name>
<evidence type="ECO:0000256" key="4">
    <source>
        <dbReference type="ARBA" id="ARBA00022833"/>
    </source>
</evidence>
<evidence type="ECO:0000256" key="6">
    <source>
        <dbReference type="SAM" id="MobiDB-lite"/>
    </source>
</evidence>
<evidence type="ECO:0000256" key="5">
    <source>
        <dbReference type="ARBA" id="ARBA00023242"/>
    </source>
</evidence>
<comment type="subcellular location">
    <subcellularLocation>
        <location evidence="1">Nucleus</location>
    </subcellularLocation>
</comment>
<feature type="compositionally biased region" description="Basic and acidic residues" evidence="6">
    <location>
        <begin position="281"/>
        <end position="316"/>
    </location>
</feature>
<dbReference type="InterPro" id="IPR000690">
    <property type="entry name" value="Matrin/U1-C_Znf_C2H2"/>
</dbReference>
<organism evidence="8 9">
    <name type="scientific">Paramarasmius palmivorus</name>
    <dbReference type="NCBI Taxonomy" id="297713"/>
    <lineage>
        <taxon>Eukaryota</taxon>
        <taxon>Fungi</taxon>
        <taxon>Dikarya</taxon>
        <taxon>Basidiomycota</taxon>
        <taxon>Agaricomycotina</taxon>
        <taxon>Agaricomycetes</taxon>
        <taxon>Agaricomycetidae</taxon>
        <taxon>Agaricales</taxon>
        <taxon>Marasmiineae</taxon>
        <taxon>Marasmiaceae</taxon>
        <taxon>Paramarasmius</taxon>
    </lineage>
</organism>
<protein>
    <recommendedName>
        <fullName evidence="7">Matrin-type domain-containing protein</fullName>
    </recommendedName>
</protein>
<dbReference type="PANTHER" id="PTHR13173:SF10">
    <property type="entry name" value="WW DOMAIN-BINDING PROTEIN 4"/>
    <property type="match status" value="1"/>
</dbReference>
<dbReference type="Proteomes" id="UP001383192">
    <property type="component" value="Unassembled WGS sequence"/>
</dbReference>
<evidence type="ECO:0000313" key="8">
    <source>
        <dbReference type="EMBL" id="KAK7035499.1"/>
    </source>
</evidence>
<comment type="caution">
    <text evidence="8">The sequence shown here is derived from an EMBL/GenBank/DDBJ whole genome shotgun (WGS) entry which is preliminary data.</text>
</comment>
<dbReference type="GO" id="GO:0008270">
    <property type="term" value="F:zinc ion binding"/>
    <property type="evidence" value="ECO:0007669"/>
    <property type="project" value="UniProtKB-KW"/>
</dbReference>
<dbReference type="AlphaFoldDB" id="A0AAW0C8X1"/>
<dbReference type="PROSITE" id="PS50171">
    <property type="entry name" value="ZF_MATRIN"/>
    <property type="match status" value="1"/>
</dbReference>
<evidence type="ECO:0000259" key="7">
    <source>
        <dbReference type="PROSITE" id="PS50171"/>
    </source>
</evidence>
<dbReference type="InterPro" id="IPR036236">
    <property type="entry name" value="Znf_C2H2_sf"/>
</dbReference>
<sequence length="344" mass="38029">MSEYWVSKKKYFCKYCEIYITDDAPSRQQHENGLRHKGNRDRFIRGLYKEGEKRKKDLEEEKREMARVEKAAQAAYSQDVGAGRARPTSVPSSSSTPSSTLRKPAKPSDPWTNYSTAASLGYTDPDVEKAQAEATRHREQGVAGDWEIVPAEPSQSSSNEIPPESSTSISTNNLKRPAETPVDQEDTRHFKLQKKTLTTGLGQIYDPGIITVKQKTKEPTETKEVAQEEPKTAAVSSSTTNVANESPKTTKWIKTQWKRPGEKGDESPEAIQDSDAVVKQSENELPRDAGDKTVVETAVKAESDSEVKSEPIEQARESTVPTGSSGGLFKKRKKPAASTGRIQV</sequence>
<dbReference type="GO" id="GO:0071011">
    <property type="term" value="C:precatalytic spliceosome"/>
    <property type="evidence" value="ECO:0007669"/>
    <property type="project" value="TreeGrafter"/>
</dbReference>
<keyword evidence="3" id="KW-0863">Zinc-finger</keyword>
<accession>A0AAW0C8X1</accession>
<dbReference type="SMART" id="SM00451">
    <property type="entry name" value="ZnF_U1"/>
    <property type="match status" value="1"/>
</dbReference>
<keyword evidence="5" id="KW-0539">Nucleus</keyword>
<reference evidence="8 9" key="1">
    <citation type="submission" date="2024-01" db="EMBL/GenBank/DDBJ databases">
        <title>A draft genome for a cacao thread blight-causing isolate of Paramarasmius palmivorus.</title>
        <authorList>
            <person name="Baruah I.K."/>
            <person name="Bukari Y."/>
            <person name="Amoako-Attah I."/>
            <person name="Meinhardt L.W."/>
            <person name="Bailey B.A."/>
            <person name="Cohen S.P."/>
        </authorList>
    </citation>
    <scope>NUCLEOTIDE SEQUENCE [LARGE SCALE GENOMIC DNA]</scope>
    <source>
        <strain evidence="8 9">GH-12</strain>
    </source>
</reference>
<dbReference type="InterPro" id="IPR013085">
    <property type="entry name" value="U1-CZ_Znf_C2H2"/>
</dbReference>
<proteinExistence type="predicted"/>
<feature type="region of interest" description="Disordered" evidence="6">
    <location>
        <begin position="52"/>
        <end position="189"/>
    </location>
</feature>
<feature type="compositionally biased region" description="Polar residues" evidence="6">
    <location>
        <begin position="234"/>
        <end position="253"/>
    </location>
</feature>
<feature type="compositionally biased region" description="Low complexity" evidence="6">
    <location>
        <begin position="87"/>
        <end position="100"/>
    </location>
</feature>
<dbReference type="Pfam" id="PF06220">
    <property type="entry name" value="zf-U1"/>
    <property type="match status" value="1"/>
</dbReference>
<dbReference type="InterPro" id="IPR003604">
    <property type="entry name" value="Matrin/U1-like-C_Znf_C2H2"/>
</dbReference>
<dbReference type="Gene3D" id="3.30.160.60">
    <property type="entry name" value="Classic Zinc Finger"/>
    <property type="match status" value="1"/>
</dbReference>
<evidence type="ECO:0000256" key="1">
    <source>
        <dbReference type="ARBA" id="ARBA00004123"/>
    </source>
</evidence>
<feature type="compositionally biased region" description="Basic and acidic residues" evidence="6">
    <location>
        <begin position="215"/>
        <end position="231"/>
    </location>
</feature>
<feature type="compositionally biased region" description="Polar residues" evidence="6">
    <location>
        <begin position="153"/>
        <end position="174"/>
    </location>
</feature>
<dbReference type="PANTHER" id="PTHR13173">
    <property type="entry name" value="WW DOMAIN BINDING PROTEIN 4"/>
    <property type="match status" value="1"/>
</dbReference>
<keyword evidence="9" id="KW-1185">Reference proteome</keyword>
<dbReference type="InterPro" id="IPR040023">
    <property type="entry name" value="WBP4"/>
</dbReference>
<dbReference type="GO" id="GO:0000398">
    <property type="term" value="P:mRNA splicing, via spliceosome"/>
    <property type="evidence" value="ECO:0007669"/>
    <property type="project" value="InterPro"/>
</dbReference>
<feature type="domain" description="Matrin-type" evidence="7">
    <location>
        <begin position="11"/>
        <end position="42"/>
    </location>
</feature>
<dbReference type="SUPFAM" id="SSF57667">
    <property type="entry name" value="beta-beta-alpha zinc fingers"/>
    <property type="match status" value="1"/>
</dbReference>
<feature type="region of interest" description="Disordered" evidence="6">
    <location>
        <begin position="212"/>
        <end position="344"/>
    </location>
</feature>
<dbReference type="GO" id="GO:0003723">
    <property type="term" value="F:RNA binding"/>
    <property type="evidence" value="ECO:0007669"/>
    <property type="project" value="TreeGrafter"/>
</dbReference>
<evidence type="ECO:0000256" key="2">
    <source>
        <dbReference type="ARBA" id="ARBA00022723"/>
    </source>
</evidence>
<evidence type="ECO:0000256" key="3">
    <source>
        <dbReference type="ARBA" id="ARBA00022771"/>
    </source>
</evidence>
<keyword evidence="2" id="KW-0479">Metal-binding</keyword>
<gene>
    <name evidence="8" type="ORF">VNI00_011792</name>
</gene>